<evidence type="ECO:0000256" key="1">
    <source>
        <dbReference type="ARBA" id="ARBA00004141"/>
    </source>
</evidence>
<dbReference type="InterPro" id="IPR000537">
    <property type="entry name" value="UbiA_prenyltransferase"/>
</dbReference>
<dbReference type="PANTHER" id="PTHR42723">
    <property type="entry name" value="CHLOROPHYLL SYNTHASE"/>
    <property type="match status" value="1"/>
</dbReference>
<protein>
    <submittedName>
        <fullName evidence="7">Prenyltransferase</fullName>
    </submittedName>
</protein>
<evidence type="ECO:0000256" key="5">
    <source>
        <dbReference type="ARBA" id="ARBA00023136"/>
    </source>
</evidence>
<evidence type="ECO:0000256" key="6">
    <source>
        <dbReference type="SAM" id="Phobius"/>
    </source>
</evidence>
<keyword evidence="7" id="KW-0808">Transferase</keyword>
<keyword evidence="5 6" id="KW-0472">Membrane</keyword>
<evidence type="ECO:0000256" key="3">
    <source>
        <dbReference type="ARBA" id="ARBA00022692"/>
    </source>
</evidence>
<dbReference type="PANTHER" id="PTHR42723:SF1">
    <property type="entry name" value="CHLOROPHYLL SYNTHASE, CHLOROPLASTIC"/>
    <property type="match status" value="1"/>
</dbReference>
<evidence type="ECO:0000256" key="2">
    <source>
        <dbReference type="ARBA" id="ARBA00022475"/>
    </source>
</evidence>
<accession>A0A4Y8AUD4</accession>
<dbReference type="Pfam" id="PF01040">
    <property type="entry name" value="UbiA"/>
    <property type="match status" value="1"/>
</dbReference>
<comment type="subcellular location">
    <subcellularLocation>
        <location evidence="1">Membrane</location>
        <topology evidence="1">Multi-pass membrane protein</topology>
    </subcellularLocation>
</comment>
<dbReference type="EMBL" id="SNQI01000002">
    <property type="protein sequence ID" value="TEW75504.1"/>
    <property type="molecule type" value="Genomic_DNA"/>
</dbReference>
<keyword evidence="2" id="KW-1003">Cell membrane</keyword>
<dbReference type="RefSeq" id="WP_134247874.1">
    <property type="nucleotide sequence ID" value="NZ_SNQI01000002.1"/>
</dbReference>
<dbReference type="Gene3D" id="1.10.357.140">
    <property type="entry name" value="UbiA prenyltransferase"/>
    <property type="match status" value="1"/>
</dbReference>
<evidence type="ECO:0000313" key="8">
    <source>
        <dbReference type="Proteomes" id="UP000298517"/>
    </source>
</evidence>
<feature type="transmembrane region" description="Helical" evidence="6">
    <location>
        <begin position="143"/>
        <end position="165"/>
    </location>
</feature>
<evidence type="ECO:0000313" key="7">
    <source>
        <dbReference type="EMBL" id="TEW75504.1"/>
    </source>
</evidence>
<sequence length="302" mass="34613">MNIAVYFKLIRWKNLLLIIYVYLLIKFLLFPAFSIESALSLFSFFTLLFSIVLISAAGYIINDIEDVVSDKINKPEKQIVSKEITNEKAFQWYKITNTLGIALGIILCLNIGNPTYSFIFIGASLLLYYYSKKLKSTPLIGNLIIAFLIGFSIFILAILELNFLIKNEHEQLVFMIITALSIFAFCMNLTREIIKDIEDINGDYSLNLKTLPIVIGVKRTKNIANLTIILTLGLLLFILLNFSENYKITMLYLLITVFLPLVYTFIKLYAADKKNDFKKISTLLKIIMFLGINSLIIFSKFH</sequence>
<feature type="transmembrane region" description="Helical" evidence="6">
    <location>
        <begin position="171"/>
        <end position="190"/>
    </location>
</feature>
<feature type="transmembrane region" description="Helical" evidence="6">
    <location>
        <begin position="282"/>
        <end position="301"/>
    </location>
</feature>
<feature type="transmembrane region" description="Helical" evidence="6">
    <location>
        <begin position="223"/>
        <end position="242"/>
    </location>
</feature>
<dbReference type="OrthoDB" id="9811562at2"/>
<feature type="transmembrane region" description="Helical" evidence="6">
    <location>
        <begin position="39"/>
        <end position="61"/>
    </location>
</feature>
<dbReference type="Gene3D" id="1.20.120.1780">
    <property type="entry name" value="UbiA prenyltransferase"/>
    <property type="match status" value="1"/>
</dbReference>
<proteinExistence type="predicted"/>
<dbReference type="InterPro" id="IPR044878">
    <property type="entry name" value="UbiA_sf"/>
</dbReference>
<dbReference type="InterPro" id="IPR050475">
    <property type="entry name" value="Prenyltransferase_related"/>
</dbReference>
<organism evidence="7 8">
    <name type="scientific">Gramella jeungdoensis</name>
    <dbReference type="NCBI Taxonomy" id="708091"/>
    <lineage>
        <taxon>Bacteria</taxon>
        <taxon>Pseudomonadati</taxon>
        <taxon>Bacteroidota</taxon>
        <taxon>Flavobacteriia</taxon>
        <taxon>Flavobacteriales</taxon>
        <taxon>Flavobacteriaceae</taxon>
        <taxon>Christiangramia</taxon>
    </lineage>
</organism>
<dbReference type="Proteomes" id="UP000298517">
    <property type="component" value="Unassembled WGS sequence"/>
</dbReference>
<comment type="caution">
    <text evidence="7">The sequence shown here is derived from an EMBL/GenBank/DDBJ whole genome shotgun (WGS) entry which is preliminary data.</text>
</comment>
<reference evidence="7 8" key="1">
    <citation type="journal article" date="2011" name="J. Microbiol.">
        <title>Gramella jeungdoensis sp. nov., isolated from a solar saltern in Korea.</title>
        <authorList>
            <person name="Joung Y."/>
            <person name="Kim H."/>
            <person name="Jang T."/>
            <person name="Ahn T.S."/>
            <person name="Joh K."/>
        </authorList>
    </citation>
    <scope>NUCLEOTIDE SEQUENCE [LARGE SCALE GENOMIC DNA]</scope>
    <source>
        <strain evidence="7 8">KCTC 23123</strain>
    </source>
</reference>
<gene>
    <name evidence="7" type="ORF">E2488_08335</name>
</gene>
<keyword evidence="3 6" id="KW-0812">Transmembrane</keyword>
<dbReference type="CDD" id="cd13961">
    <property type="entry name" value="PT_UbiA_DGGGPS"/>
    <property type="match status" value="1"/>
</dbReference>
<keyword evidence="4 6" id="KW-1133">Transmembrane helix</keyword>
<evidence type="ECO:0000256" key="4">
    <source>
        <dbReference type="ARBA" id="ARBA00022989"/>
    </source>
</evidence>
<dbReference type="GO" id="GO:0016020">
    <property type="term" value="C:membrane"/>
    <property type="evidence" value="ECO:0007669"/>
    <property type="project" value="UniProtKB-SubCell"/>
</dbReference>
<keyword evidence="8" id="KW-1185">Reference proteome</keyword>
<dbReference type="AlphaFoldDB" id="A0A4Y8AUD4"/>
<feature type="transmembrane region" description="Helical" evidence="6">
    <location>
        <begin position="248"/>
        <end position="270"/>
    </location>
</feature>
<name>A0A4Y8AUD4_9FLAO</name>
<feature type="transmembrane region" description="Helical" evidence="6">
    <location>
        <begin position="12"/>
        <end position="33"/>
    </location>
</feature>
<dbReference type="GO" id="GO:0016765">
    <property type="term" value="F:transferase activity, transferring alkyl or aryl (other than methyl) groups"/>
    <property type="evidence" value="ECO:0007669"/>
    <property type="project" value="InterPro"/>
</dbReference>